<evidence type="ECO:0000313" key="1">
    <source>
        <dbReference type="EMBL" id="XCM83183.1"/>
    </source>
</evidence>
<reference evidence="1" key="1">
    <citation type="submission" date="2024-06" db="EMBL/GenBank/DDBJ databases">
        <title>The genome sequences of Kitasatospora sp. strain HUAS MG31.</title>
        <authorList>
            <person name="Mo P."/>
        </authorList>
    </citation>
    <scope>NUCLEOTIDE SEQUENCE</scope>
    <source>
        <strain evidence="1">HUAS MG31</strain>
    </source>
</reference>
<sequence>MTRTTPPRPLDVAAAFPALGPYRREAVRLHPRQGDPGPRDSSLGGPLWWPAAEPWPLCWEVHPATAAGGAVPLVPVLQLFAADLPELPFPAGSDVLHVLWCAVGHPDGPGPEPLLSWHHSSAGSGEWAVPRPPVGAVEHYLPVPCVLHPERVSEYPGWDLPEELDDALAPWFDRLEETIGWSYEEHLSVADGVKVGGYPTWGRDPQWPDCRGCRRRMEHLLTVGNAEFDGGTWRSWLPVEDTPATGTVWDLPVEQCDRLRNPSGLRIGDLGAVHLFTCPHCPDRPYAHRFGA</sequence>
<dbReference type="Gene3D" id="2.30.320.10">
    <property type="entry name" value="YwqG-like"/>
    <property type="match status" value="1"/>
</dbReference>
<name>A0AAU8K580_9ACTN</name>
<dbReference type="RefSeq" id="WP_354644118.1">
    <property type="nucleotide sequence ID" value="NZ_CP159872.1"/>
</dbReference>
<dbReference type="EMBL" id="CP159872">
    <property type="protein sequence ID" value="XCM83183.1"/>
    <property type="molecule type" value="Genomic_DNA"/>
</dbReference>
<dbReference type="KEGG" id="kcm:ABWK59_31805"/>
<accession>A0AAU8K580</accession>
<organism evidence="1">
    <name type="scientific">Kitasatospora camelliae</name>
    <dbReference type="NCBI Taxonomy" id="3156397"/>
    <lineage>
        <taxon>Bacteria</taxon>
        <taxon>Bacillati</taxon>
        <taxon>Actinomycetota</taxon>
        <taxon>Actinomycetes</taxon>
        <taxon>Kitasatosporales</taxon>
        <taxon>Streptomycetaceae</taxon>
        <taxon>Kitasatospora</taxon>
    </lineage>
</organism>
<dbReference type="AlphaFoldDB" id="A0AAU8K580"/>
<protein>
    <submittedName>
        <fullName evidence="1">DUF1963 domain-containing protein</fullName>
    </submittedName>
</protein>
<gene>
    <name evidence="1" type="ORF">ABWK59_31805</name>
</gene>
<proteinExistence type="predicted"/>